<dbReference type="Gene3D" id="1.25.40.10">
    <property type="entry name" value="Tetratricopeptide repeat domain"/>
    <property type="match status" value="2"/>
</dbReference>
<organism evidence="2 3">
    <name type="scientific">Marispirochaeta aestuarii</name>
    <dbReference type="NCBI Taxonomy" id="1963862"/>
    <lineage>
        <taxon>Bacteria</taxon>
        <taxon>Pseudomonadati</taxon>
        <taxon>Spirochaetota</taxon>
        <taxon>Spirochaetia</taxon>
        <taxon>Spirochaetales</taxon>
        <taxon>Spirochaetaceae</taxon>
        <taxon>Marispirochaeta</taxon>
    </lineage>
</organism>
<evidence type="ECO:0000256" key="1">
    <source>
        <dbReference type="SAM" id="Phobius"/>
    </source>
</evidence>
<dbReference type="InterPro" id="IPR058109">
    <property type="entry name" value="FlcA_C"/>
</dbReference>
<dbReference type="NCBIfam" id="NF047371">
    <property type="entry name" value="FlcA_CTERM"/>
    <property type="match status" value="1"/>
</dbReference>
<name>A0A1Y1RZ25_9SPIO</name>
<reference evidence="2 3" key="1">
    <citation type="submission" date="2017-03" db="EMBL/GenBank/DDBJ databases">
        <title>Draft Genome sequence of Marispirochaeta sp. strain JC444.</title>
        <authorList>
            <person name="Shivani Y."/>
            <person name="Subhash Y."/>
            <person name="Sasikala C."/>
            <person name="Ramana C."/>
        </authorList>
    </citation>
    <scope>NUCLEOTIDE SEQUENCE [LARGE SCALE GENOMIC DNA]</scope>
    <source>
        <strain evidence="2 3">JC444</strain>
    </source>
</reference>
<keyword evidence="1" id="KW-0812">Transmembrane</keyword>
<dbReference type="InterPro" id="IPR011990">
    <property type="entry name" value="TPR-like_helical_dom_sf"/>
</dbReference>
<dbReference type="EMBL" id="MWQY01000007">
    <property type="protein sequence ID" value="ORC35918.1"/>
    <property type="molecule type" value="Genomic_DNA"/>
</dbReference>
<keyword evidence="1" id="KW-1133">Transmembrane helix</keyword>
<dbReference type="STRING" id="1963862.B4O97_07560"/>
<keyword evidence="3" id="KW-1185">Reference proteome</keyword>
<protein>
    <submittedName>
        <fullName evidence="2">Uncharacterized protein</fullName>
    </submittedName>
</protein>
<proteinExistence type="predicted"/>
<dbReference type="Proteomes" id="UP000192343">
    <property type="component" value="Unassembled WGS sequence"/>
</dbReference>
<accession>A0A1Y1RZ25</accession>
<evidence type="ECO:0000313" key="2">
    <source>
        <dbReference type="EMBL" id="ORC35918.1"/>
    </source>
</evidence>
<dbReference type="AlphaFoldDB" id="A0A1Y1RZ25"/>
<feature type="transmembrane region" description="Helical" evidence="1">
    <location>
        <begin position="53"/>
        <end position="76"/>
    </location>
</feature>
<comment type="caution">
    <text evidence="2">The sequence shown here is derived from an EMBL/GenBank/DDBJ whole genome shotgun (WGS) entry which is preliminary data.</text>
</comment>
<gene>
    <name evidence="2" type="ORF">B4O97_07560</name>
</gene>
<evidence type="ECO:0000313" key="3">
    <source>
        <dbReference type="Proteomes" id="UP000192343"/>
    </source>
</evidence>
<dbReference type="SUPFAM" id="SSF48452">
    <property type="entry name" value="TPR-like"/>
    <property type="match status" value="3"/>
</dbReference>
<keyword evidence="1" id="KW-0472">Membrane</keyword>
<sequence>MEGKSSKELAAIVGSITGKKIRIPSRYEKRSGAEFEEEKGTFAYAFRQNILPILRLVAGGALLLGMIAFLGFTFVYRPIHAIVLYNAGYRHLEEDSYREANLFFDDAVEEWRYKNQYFRFAEGFQDKRQYSLAADKYEELLRGHISFGDEAGGQIVKLPDIKRIRGKERQALLDYAHMESDKLENFEHAEKLLAVLLNQDKYDYEALLAAGDNYLDWGEYDYERYEEARRSYATLIQQYGAKYELLFRMLRYFIRTDNYTEVTRLKEQFQANSRLEVEPDAYAELGGYLLDKNDIGDVRPILQRAMDADRTLPETHYHLARYFRRVEEPVEERKALDFAEYYFEEVRPLGKTRLKLLTDTYDRQGEADYEDGQYLTAEEYFLKARDQYEDALERRILEPESMFGRIYRNLGNLYYYIAAEFDSAFDMFSAAQENGYKSPEMHYKKGYIHYNREDYRDSLAEFHLAADLFSLNENLLFATGNALFMRSDFFAAQGYYTHLLDRLEQQRRELSVLLPDEREEDRALIERLIRVNNNLGVTLQRLSLATGDREKFSRALVHFTDSMEMFDLLGRDQETMERGSAVNLGYLNQRAMLYPVENYDLQIYRDIPLDLETLSMR</sequence>